<dbReference type="EMBL" id="CAJQZP010001172">
    <property type="protein sequence ID" value="CAG5025566.1"/>
    <property type="molecule type" value="Genomic_DNA"/>
</dbReference>
<dbReference type="Proteomes" id="UP000691718">
    <property type="component" value="Unassembled WGS sequence"/>
</dbReference>
<proteinExistence type="predicted"/>
<comment type="caution">
    <text evidence="1">The sequence shown here is derived from an EMBL/GenBank/DDBJ whole genome shotgun (WGS) entry which is preliminary data.</text>
</comment>
<evidence type="ECO:0000313" key="1">
    <source>
        <dbReference type="EMBL" id="CAG5025566.1"/>
    </source>
</evidence>
<gene>
    <name evidence="1" type="ORF">PAPOLLO_LOCUS18414</name>
</gene>
<sequence>MEDEQRLILRQIFKEIVSVVVSDIENELIFEILGLRPKRLWQRKWITRRSQYGASNKLIEKIAKEDPAEFYRSMRMTELLTHVEPAIKNRYFYEECTHAKNKTSDSVVFSCHWF</sequence>
<dbReference type="AlphaFoldDB" id="A0A8S3XIV1"/>
<protein>
    <submittedName>
        <fullName evidence="1">(apollo) hypothetical protein</fullName>
    </submittedName>
</protein>
<evidence type="ECO:0000313" key="2">
    <source>
        <dbReference type="Proteomes" id="UP000691718"/>
    </source>
</evidence>
<keyword evidence="2" id="KW-1185">Reference proteome</keyword>
<dbReference type="OrthoDB" id="1681765at2759"/>
<organism evidence="1 2">
    <name type="scientific">Parnassius apollo</name>
    <name type="common">Apollo butterfly</name>
    <name type="synonym">Papilio apollo</name>
    <dbReference type="NCBI Taxonomy" id="110799"/>
    <lineage>
        <taxon>Eukaryota</taxon>
        <taxon>Metazoa</taxon>
        <taxon>Ecdysozoa</taxon>
        <taxon>Arthropoda</taxon>
        <taxon>Hexapoda</taxon>
        <taxon>Insecta</taxon>
        <taxon>Pterygota</taxon>
        <taxon>Neoptera</taxon>
        <taxon>Endopterygota</taxon>
        <taxon>Lepidoptera</taxon>
        <taxon>Glossata</taxon>
        <taxon>Ditrysia</taxon>
        <taxon>Papilionoidea</taxon>
        <taxon>Papilionidae</taxon>
        <taxon>Parnassiinae</taxon>
        <taxon>Parnassini</taxon>
        <taxon>Parnassius</taxon>
        <taxon>Parnassius</taxon>
    </lineage>
</organism>
<name>A0A8S3XIV1_PARAO</name>
<accession>A0A8S3XIV1</accession>
<reference evidence="1" key="1">
    <citation type="submission" date="2021-04" db="EMBL/GenBank/DDBJ databases">
        <authorList>
            <person name="Tunstrom K."/>
        </authorList>
    </citation>
    <scope>NUCLEOTIDE SEQUENCE</scope>
</reference>